<evidence type="ECO:0000313" key="1">
    <source>
        <dbReference type="Ensembl" id="ENSPMGP00000023012.1"/>
    </source>
</evidence>
<keyword evidence="2" id="KW-1185">Reference proteome</keyword>
<name>A0A3B4B0E4_9GOBI</name>
<sequence>FLKLICKNRALKKIIRQHSEPKPLFVISIAPSHSGADSLLGVRIFNYITVPPLLSFLGVLSSRGQGSRGSQVDRGLIWAESMVGRAQ</sequence>
<organism evidence="1 2">
    <name type="scientific">Periophthalmus magnuspinnatus</name>
    <dbReference type="NCBI Taxonomy" id="409849"/>
    <lineage>
        <taxon>Eukaryota</taxon>
        <taxon>Metazoa</taxon>
        <taxon>Chordata</taxon>
        <taxon>Craniata</taxon>
        <taxon>Vertebrata</taxon>
        <taxon>Euteleostomi</taxon>
        <taxon>Actinopterygii</taxon>
        <taxon>Neopterygii</taxon>
        <taxon>Teleostei</taxon>
        <taxon>Neoteleostei</taxon>
        <taxon>Acanthomorphata</taxon>
        <taxon>Gobiaria</taxon>
        <taxon>Gobiiformes</taxon>
        <taxon>Gobioidei</taxon>
        <taxon>Gobiidae</taxon>
        <taxon>Oxudercinae</taxon>
        <taxon>Periophthalmus</taxon>
    </lineage>
</organism>
<dbReference type="Proteomes" id="UP000261520">
    <property type="component" value="Unplaced"/>
</dbReference>
<dbReference type="AlphaFoldDB" id="A0A3B4B0E4"/>
<dbReference type="Ensembl" id="ENSPMGT00000024515.1">
    <property type="protein sequence ID" value="ENSPMGP00000023012.1"/>
    <property type="gene ID" value="ENSPMGG00000018625.1"/>
</dbReference>
<reference evidence="1" key="2">
    <citation type="submission" date="2025-09" db="UniProtKB">
        <authorList>
            <consortium name="Ensembl"/>
        </authorList>
    </citation>
    <scope>IDENTIFICATION</scope>
</reference>
<accession>A0A3B4B0E4</accession>
<reference evidence="1" key="1">
    <citation type="submission" date="2025-08" db="UniProtKB">
        <authorList>
            <consortium name="Ensembl"/>
        </authorList>
    </citation>
    <scope>IDENTIFICATION</scope>
</reference>
<protein>
    <submittedName>
        <fullName evidence="1">Uncharacterized protein</fullName>
    </submittedName>
</protein>
<proteinExistence type="predicted"/>
<evidence type="ECO:0000313" key="2">
    <source>
        <dbReference type="Proteomes" id="UP000261520"/>
    </source>
</evidence>